<dbReference type="InterPro" id="IPR036291">
    <property type="entry name" value="NAD(P)-bd_dom_sf"/>
</dbReference>
<accession>A0A929QU79</accession>
<dbReference type="Gene3D" id="3.40.50.720">
    <property type="entry name" value="NAD(P)-binding Rossmann-like Domain"/>
    <property type="match status" value="1"/>
</dbReference>
<proteinExistence type="predicted"/>
<protein>
    <submittedName>
        <fullName evidence="2">TrkA family potassium uptake protein</fullName>
    </submittedName>
</protein>
<dbReference type="Proteomes" id="UP000757900">
    <property type="component" value="Unassembled WGS sequence"/>
</dbReference>
<reference evidence="2" key="1">
    <citation type="submission" date="2020-04" db="EMBL/GenBank/DDBJ databases">
        <title>Deep metagenomics examines the oral microbiome during advanced dental caries in children, revealing novel taxa and co-occurrences with host molecules.</title>
        <authorList>
            <person name="Baker J.L."/>
            <person name="Morton J.T."/>
            <person name="Dinis M."/>
            <person name="Alvarez R."/>
            <person name="Tran N.C."/>
            <person name="Knight R."/>
            <person name="Edlund A."/>
        </authorList>
    </citation>
    <scope>NUCLEOTIDE SEQUENCE</scope>
    <source>
        <strain evidence="2">JCVI_23_bin.16</strain>
    </source>
</reference>
<dbReference type="PANTHER" id="PTHR43833">
    <property type="entry name" value="POTASSIUM CHANNEL PROTEIN 2-RELATED-RELATED"/>
    <property type="match status" value="1"/>
</dbReference>
<gene>
    <name evidence="2" type="ORF">HXK00_08120</name>
</gene>
<dbReference type="EMBL" id="JABZFV010000295">
    <property type="protein sequence ID" value="MBF0935585.1"/>
    <property type="molecule type" value="Genomic_DNA"/>
</dbReference>
<sequence length="228" mass="25311">MKPKLNTRIIGVLGLGVFGRTVAKELSKYDVDVIAIDNRQANVQDVADYVTKAAVGDITDYDFLKNIGVKECDIVIIATGTNLESSVLAAMHCKKLGVPRIVGKARSLTFEEVLYEVGVHVVVSPERDSGVRLASKILRNKIDEVLRLDDDTSIVEFTAPDAWVGKTVLELDLRRKYELNLIGMREEKGEKLNSSIAINHPIEANTILVAMANSHVFEKYDYLGYFND</sequence>
<dbReference type="GO" id="GO:0006813">
    <property type="term" value="P:potassium ion transport"/>
    <property type="evidence" value="ECO:0007669"/>
    <property type="project" value="InterPro"/>
</dbReference>
<dbReference type="PANTHER" id="PTHR43833:SF7">
    <property type="entry name" value="KTR SYSTEM POTASSIUM UPTAKE PROTEIN C"/>
    <property type="match status" value="1"/>
</dbReference>
<feature type="domain" description="RCK N-terminal" evidence="1">
    <location>
        <begin position="7"/>
        <end position="123"/>
    </location>
</feature>
<dbReference type="SUPFAM" id="SSF116726">
    <property type="entry name" value="TrkA C-terminal domain-like"/>
    <property type="match status" value="1"/>
</dbReference>
<dbReference type="InterPro" id="IPR003148">
    <property type="entry name" value="RCK_N"/>
</dbReference>
<organism evidence="2 3">
    <name type="scientific">Abiotrophia defectiva</name>
    <name type="common">Streptococcus defectivus</name>
    <dbReference type="NCBI Taxonomy" id="46125"/>
    <lineage>
        <taxon>Bacteria</taxon>
        <taxon>Bacillati</taxon>
        <taxon>Bacillota</taxon>
        <taxon>Bacilli</taxon>
        <taxon>Lactobacillales</taxon>
        <taxon>Aerococcaceae</taxon>
        <taxon>Abiotrophia</taxon>
    </lineage>
</organism>
<dbReference type="RefSeq" id="WP_023392244.1">
    <property type="nucleotide sequence ID" value="NZ_CAJPUI010000005.1"/>
</dbReference>
<dbReference type="Gene3D" id="3.30.70.1450">
    <property type="entry name" value="Regulator of K+ conductance, C-terminal domain"/>
    <property type="match status" value="1"/>
</dbReference>
<evidence type="ECO:0000259" key="1">
    <source>
        <dbReference type="PROSITE" id="PS51201"/>
    </source>
</evidence>
<comment type="caution">
    <text evidence="2">The sequence shown here is derived from an EMBL/GenBank/DDBJ whole genome shotgun (WGS) entry which is preliminary data.</text>
</comment>
<dbReference type="SUPFAM" id="SSF51735">
    <property type="entry name" value="NAD(P)-binding Rossmann-fold domains"/>
    <property type="match status" value="1"/>
</dbReference>
<dbReference type="AlphaFoldDB" id="A0A929QU79"/>
<evidence type="ECO:0000313" key="3">
    <source>
        <dbReference type="Proteomes" id="UP000757900"/>
    </source>
</evidence>
<name>A0A929QU79_ABIDE</name>
<dbReference type="PROSITE" id="PS51201">
    <property type="entry name" value="RCK_N"/>
    <property type="match status" value="1"/>
</dbReference>
<evidence type="ECO:0000313" key="2">
    <source>
        <dbReference type="EMBL" id="MBF0935585.1"/>
    </source>
</evidence>
<dbReference type="Pfam" id="PF02254">
    <property type="entry name" value="TrkA_N"/>
    <property type="match status" value="1"/>
</dbReference>
<dbReference type="InterPro" id="IPR036721">
    <property type="entry name" value="RCK_C_sf"/>
</dbReference>
<dbReference type="GeneID" id="84817183"/>
<dbReference type="InterPro" id="IPR050721">
    <property type="entry name" value="Trk_Ktr_HKT_K-transport"/>
</dbReference>